<dbReference type="Proteomes" id="UP000076503">
    <property type="component" value="Unassembled WGS sequence"/>
</dbReference>
<evidence type="ECO:0000313" key="3">
    <source>
        <dbReference type="Proteomes" id="UP000076503"/>
    </source>
</evidence>
<dbReference type="PATRIC" id="fig|1365251.3.peg.3915"/>
<evidence type="ECO:0000256" key="1">
    <source>
        <dbReference type="SAM" id="MobiDB-lite"/>
    </source>
</evidence>
<dbReference type="PROSITE" id="PS51257">
    <property type="entry name" value="PROKAR_LIPOPROTEIN"/>
    <property type="match status" value="1"/>
</dbReference>
<evidence type="ECO:0008006" key="4">
    <source>
        <dbReference type="Google" id="ProtNLM"/>
    </source>
</evidence>
<organism evidence="2 3">
    <name type="scientific">Pseudoalteromonas luteoviolacea H33</name>
    <dbReference type="NCBI Taxonomy" id="1365251"/>
    <lineage>
        <taxon>Bacteria</taxon>
        <taxon>Pseudomonadati</taxon>
        <taxon>Pseudomonadota</taxon>
        <taxon>Gammaproteobacteria</taxon>
        <taxon>Alteromonadales</taxon>
        <taxon>Pseudoalteromonadaceae</taxon>
        <taxon>Pseudoalteromonas</taxon>
    </lineage>
</organism>
<gene>
    <name evidence="2" type="ORF">N476_22230</name>
</gene>
<feature type="region of interest" description="Disordered" evidence="1">
    <location>
        <begin position="23"/>
        <end position="45"/>
    </location>
</feature>
<protein>
    <recommendedName>
        <fullName evidence="4">Lipoprotein</fullName>
    </recommendedName>
</protein>
<feature type="compositionally biased region" description="Polar residues" evidence="1">
    <location>
        <begin position="29"/>
        <end position="45"/>
    </location>
</feature>
<dbReference type="EMBL" id="AUXZ01000093">
    <property type="protein sequence ID" value="KZN48174.1"/>
    <property type="molecule type" value="Genomic_DNA"/>
</dbReference>
<proteinExistence type="predicted"/>
<evidence type="ECO:0000313" key="2">
    <source>
        <dbReference type="EMBL" id="KZN48174.1"/>
    </source>
</evidence>
<dbReference type="OrthoDB" id="6306626at2"/>
<comment type="caution">
    <text evidence="2">The sequence shown here is derived from an EMBL/GenBank/DDBJ whole genome shotgun (WGS) entry which is preliminary data.</text>
</comment>
<sequence>MNKVTLAIVPLLLLTACGSENEQPLEKTSPAQSNPPTAKSPGQNCGSDFYTERSLNKFEFSSVFWQVEGSRLQSKPEFRFYADNRSLSATHTISSDKTLCLLAASVFGSISAEVWDGEDNASFKKGELYYYAPEFKFQTNLPDIASLKDWRSKGKPERITQPLENVNLTIHHRNKDNNLITFGDLQTNLNPVALNCDQTEFDITLSLKKVSDIALATLQPSYCETQIIGKNTETYCLSAGFSQDIRLESCKFDSTKVALPDQRGNKTSVEVSGLVKFSEMSADLQITGINL</sequence>
<dbReference type="AlphaFoldDB" id="A0A167CXB3"/>
<reference evidence="2 3" key="1">
    <citation type="submission" date="2013-07" db="EMBL/GenBank/DDBJ databases">
        <title>Comparative Genomic and Metabolomic Analysis of Twelve Strains of Pseudoalteromonas luteoviolacea.</title>
        <authorList>
            <person name="Vynne N.G."/>
            <person name="Mansson M."/>
            <person name="Gram L."/>
        </authorList>
    </citation>
    <scope>NUCLEOTIDE SEQUENCE [LARGE SCALE GENOMIC DNA]</scope>
    <source>
        <strain evidence="2 3">H33</strain>
    </source>
</reference>
<dbReference type="RefSeq" id="WP_063363180.1">
    <property type="nucleotide sequence ID" value="NZ_AUXZ01000093.1"/>
</dbReference>
<name>A0A167CXB3_9GAMM</name>
<accession>A0A167CXB3</accession>